<dbReference type="AlphaFoldDB" id="A0A4Y7QA08"/>
<accession>A0A4Y7QA08</accession>
<dbReference type="STRING" id="50990.A0A4Y7QA08"/>
<dbReference type="Gene3D" id="1.20.1280.50">
    <property type="match status" value="1"/>
</dbReference>
<dbReference type="EMBL" id="ML170167">
    <property type="protein sequence ID" value="TDL24121.1"/>
    <property type="molecule type" value="Genomic_DNA"/>
</dbReference>
<evidence type="ECO:0000313" key="1">
    <source>
        <dbReference type="EMBL" id="TDL24121.1"/>
    </source>
</evidence>
<dbReference type="Proteomes" id="UP000294933">
    <property type="component" value="Unassembled WGS sequence"/>
</dbReference>
<protein>
    <submittedName>
        <fullName evidence="1">Uncharacterized protein</fullName>
    </submittedName>
</protein>
<organism evidence="1 2">
    <name type="scientific">Rickenella mellea</name>
    <dbReference type="NCBI Taxonomy" id="50990"/>
    <lineage>
        <taxon>Eukaryota</taxon>
        <taxon>Fungi</taxon>
        <taxon>Dikarya</taxon>
        <taxon>Basidiomycota</taxon>
        <taxon>Agaricomycotina</taxon>
        <taxon>Agaricomycetes</taxon>
        <taxon>Hymenochaetales</taxon>
        <taxon>Rickenellaceae</taxon>
        <taxon>Rickenella</taxon>
    </lineage>
</organism>
<name>A0A4Y7QA08_9AGAM</name>
<reference evidence="1 2" key="1">
    <citation type="submission" date="2018-06" db="EMBL/GenBank/DDBJ databases">
        <title>A transcriptomic atlas of mushroom development highlights an independent origin of complex multicellularity.</title>
        <authorList>
            <consortium name="DOE Joint Genome Institute"/>
            <person name="Krizsan K."/>
            <person name="Almasi E."/>
            <person name="Merenyi Z."/>
            <person name="Sahu N."/>
            <person name="Viragh M."/>
            <person name="Koszo T."/>
            <person name="Mondo S."/>
            <person name="Kiss B."/>
            <person name="Balint B."/>
            <person name="Kues U."/>
            <person name="Barry K."/>
            <person name="Hegedus J.C."/>
            <person name="Henrissat B."/>
            <person name="Johnson J."/>
            <person name="Lipzen A."/>
            <person name="Ohm R."/>
            <person name="Nagy I."/>
            <person name="Pangilinan J."/>
            <person name="Yan J."/>
            <person name="Xiong Y."/>
            <person name="Grigoriev I.V."/>
            <person name="Hibbett D.S."/>
            <person name="Nagy L.G."/>
        </authorList>
    </citation>
    <scope>NUCLEOTIDE SEQUENCE [LARGE SCALE GENOMIC DNA]</scope>
    <source>
        <strain evidence="1 2">SZMC22713</strain>
    </source>
</reference>
<proteinExistence type="predicted"/>
<sequence length="200" mass="22327">MELVNEVAAKGSKGVELPAELLVQIFLHCLPTDGFPEPSIQAAPILLGRVCTVWRSVTLNTPQLWAQISLSSSLAPPEELYEHGIREWVRRSGNRPLSFEFAEHRNPHRWAPIFMRTLQPEAHRWKAVRIRTACHCIDGIVDLLCSPGKTPMLTDLRVLDPVFRKNTPIACAPQLSTIHLVSMDTTIVGKGRLDALLSIT</sequence>
<keyword evidence="2" id="KW-1185">Reference proteome</keyword>
<dbReference type="VEuPathDB" id="FungiDB:BD410DRAFT_108965"/>
<dbReference type="OrthoDB" id="2269034at2759"/>
<gene>
    <name evidence="1" type="ORF">BD410DRAFT_108965</name>
</gene>
<evidence type="ECO:0000313" key="2">
    <source>
        <dbReference type="Proteomes" id="UP000294933"/>
    </source>
</evidence>